<dbReference type="InterPro" id="IPR001356">
    <property type="entry name" value="HD"/>
</dbReference>
<evidence type="ECO:0000256" key="4">
    <source>
        <dbReference type="PROSITE-ProRule" id="PRU00108"/>
    </source>
</evidence>
<dbReference type="GO" id="GO:0006355">
    <property type="term" value="P:regulation of DNA-templated transcription"/>
    <property type="evidence" value="ECO:0007669"/>
    <property type="project" value="InterPro"/>
</dbReference>
<evidence type="ECO:0000256" key="2">
    <source>
        <dbReference type="ARBA" id="ARBA00023155"/>
    </source>
</evidence>
<dbReference type="Pfam" id="PF00046">
    <property type="entry name" value="Homeodomain"/>
    <property type="match status" value="1"/>
</dbReference>
<dbReference type="InterPro" id="IPR008422">
    <property type="entry name" value="KN_HD"/>
</dbReference>
<dbReference type="EMBL" id="CAJNOC010007697">
    <property type="protein sequence ID" value="CAF1103441.1"/>
    <property type="molecule type" value="Genomic_DNA"/>
</dbReference>
<accession>A0A814PAE8</accession>
<feature type="domain" description="Homeobox" evidence="6">
    <location>
        <begin position="1"/>
        <end position="54"/>
    </location>
</feature>
<feature type="DNA-binding region" description="Homeobox" evidence="4">
    <location>
        <begin position="56"/>
        <end position="116"/>
    </location>
</feature>
<dbReference type="Pfam" id="PF05920">
    <property type="entry name" value="Homeobox_KN"/>
    <property type="match status" value="1"/>
</dbReference>
<name>A0A814PAE8_9BILA</name>
<dbReference type="Gene3D" id="1.10.10.60">
    <property type="entry name" value="Homeodomain-like"/>
    <property type="match status" value="2"/>
</dbReference>
<dbReference type="AlphaFoldDB" id="A0A814PAE8"/>
<feature type="non-terminal residue" evidence="7">
    <location>
        <position position="1"/>
    </location>
</feature>
<gene>
    <name evidence="7" type="ORF">OXX778_LOCUS21268</name>
</gene>
<comment type="caution">
    <text evidence="7">The sequence shown here is derived from an EMBL/GenBank/DDBJ whole genome shotgun (WGS) entry which is preliminary data.</text>
</comment>
<dbReference type="GO" id="GO:0003677">
    <property type="term" value="F:DNA binding"/>
    <property type="evidence" value="ECO:0007669"/>
    <property type="project" value="UniProtKB-UniRule"/>
</dbReference>
<evidence type="ECO:0000256" key="5">
    <source>
        <dbReference type="RuleBase" id="RU000682"/>
    </source>
</evidence>
<reference evidence="7" key="1">
    <citation type="submission" date="2021-02" db="EMBL/GenBank/DDBJ databases">
        <authorList>
            <person name="Nowell W R."/>
        </authorList>
    </citation>
    <scope>NUCLEOTIDE SEQUENCE</scope>
    <source>
        <strain evidence="7">Ploen Becks lab</strain>
    </source>
</reference>
<keyword evidence="2 4" id="KW-0371">Homeobox</keyword>
<keyword evidence="3 4" id="KW-0539">Nucleus</keyword>
<evidence type="ECO:0000256" key="3">
    <source>
        <dbReference type="ARBA" id="ARBA00023242"/>
    </source>
</evidence>
<keyword evidence="1 4" id="KW-0238">DNA-binding</keyword>
<feature type="domain" description="Homeobox" evidence="6">
    <location>
        <begin position="54"/>
        <end position="115"/>
    </location>
</feature>
<sequence length="117" mass="14164">DMRKKYILESWFNNNLSNPYPPLGTKIEFSEECNLTLKQIESWFASKRSQLKRKYEVKKLNEFSSEKKNILRDFFLNIDQKPNKIQIKELAEQLATSEKKISKWFIDQRFNQKKKNN</sequence>
<evidence type="ECO:0000313" key="7">
    <source>
        <dbReference type="EMBL" id="CAF1103441.1"/>
    </source>
</evidence>
<protein>
    <recommendedName>
        <fullName evidence="6">Homeobox domain-containing protein</fullName>
    </recommendedName>
</protein>
<dbReference type="InterPro" id="IPR009057">
    <property type="entry name" value="Homeodomain-like_sf"/>
</dbReference>
<proteinExistence type="predicted"/>
<evidence type="ECO:0000313" key="8">
    <source>
        <dbReference type="Proteomes" id="UP000663879"/>
    </source>
</evidence>
<feature type="DNA-binding region" description="Homeobox" evidence="4">
    <location>
        <begin position="3"/>
        <end position="55"/>
    </location>
</feature>
<dbReference type="PROSITE" id="PS50071">
    <property type="entry name" value="HOMEOBOX_2"/>
    <property type="match status" value="2"/>
</dbReference>
<organism evidence="7 8">
    <name type="scientific">Brachionus calyciflorus</name>
    <dbReference type="NCBI Taxonomy" id="104777"/>
    <lineage>
        <taxon>Eukaryota</taxon>
        <taxon>Metazoa</taxon>
        <taxon>Spiralia</taxon>
        <taxon>Gnathifera</taxon>
        <taxon>Rotifera</taxon>
        <taxon>Eurotatoria</taxon>
        <taxon>Monogononta</taxon>
        <taxon>Pseudotrocha</taxon>
        <taxon>Ploima</taxon>
        <taxon>Brachionidae</taxon>
        <taxon>Brachionus</taxon>
    </lineage>
</organism>
<evidence type="ECO:0000256" key="1">
    <source>
        <dbReference type="ARBA" id="ARBA00023125"/>
    </source>
</evidence>
<dbReference type="GO" id="GO:0005634">
    <property type="term" value="C:nucleus"/>
    <property type="evidence" value="ECO:0007669"/>
    <property type="project" value="UniProtKB-SubCell"/>
</dbReference>
<dbReference type="SMART" id="SM00389">
    <property type="entry name" value="HOX"/>
    <property type="match status" value="1"/>
</dbReference>
<dbReference type="OrthoDB" id="5399138at2759"/>
<keyword evidence="8" id="KW-1185">Reference proteome</keyword>
<dbReference type="Proteomes" id="UP000663879">
    <property type="component" value="Unassembled WGS sequence"/>
</dbReference>
<dbReference type="SUPFAM" id="SSF46689">
    <property type="entry name" value="Homeodomain-like"/>
    <property type="match status" value="2"/>
</dbReference>
<evidence type="ECO:0000259" key="6">
    <source>
        <dbReference type="PROSITE" id="PS50071"/>
    </source>
</evidence>
<dbReference type="CDD" id="cd00086">
    <property type="entry name" value="homeodomain"/>
    <property type="match status" value="2"/>
</dbReference>
<comment type="subcellular location">
    <subcellularLocation>
        <location evidence="4 5">Nucleus</location>
    </subcellularLocation>
</comment>